<evidence type="ECO:0000313" key="2">
    <source>
        <dbReference type="EMBL" id="KAL1835188.1"/>
    </source>
</evidence>
<protein>
    <submittedName>
        <fullName evidence="2">Uncharacterized protein</fullName>
    </submittedName>
</protein>
<keyword evidence="3" id="KW-1185">Reference proteome</keyword>
<comment type="caution">
    <text evidence="2">The sequence shown here is derived from an EMBL/GenBank/DDBJ whole genome shotgun (WGS) entry which is preliminary data.</text>
</comment>
<keyword evidence="1" id="KW-0732">Signal</keyword>
<feature type="chain" id="PRO_5046342680" evidence="1">
    <location>
        <begin position="18"/>
        <end position="78"/>
    </location>
</feature>
<name>A0ABR3V1P7_9PEZI</name>
<gene>
    <name evidence="2" type="ORF">VTK73DRAFT_6083</name>
</gene>
<reference evidence="2 3" key="1">
    <citation type="journal article" date="2024" name="Commun. Biol.">
        <title>Comparative genomic analysis of thermophilic fungi reveals convergent evolutionary adaptations and gene losses.</title>
        <authorList>
            <person name="Steindorff A.S."/>
            <person name="Aguilar-Pontes M.V."/>
            <person name="Robinson A.J."/>
            <person name="Andreopoulos B."/>
            <person name="LaButti K."/>
            <person name="Kuo A."/>
            <person name="Mondo S."/>
            <person name="Riley R."/>
            <person name="Otillar R."/>
            <person name="Haridas S."/>
            <person name="Lipzen A."/>
            <person name="Grimwood J."/>
            <person name="Schmutz J."/>
            <person name="Clum A."/>
            <person name="Reid I.D."/>
            <person name="Moisan M.C."/>
            <person name="Butler G."/>
            <person name="Nguyen T.T.M."/>
            <person name="Dewar K."/>
            <person name="Conant G."/>
            <person name="Drula E."/>
            <person name="Henrissat B."/>
            <person name="Hansel C."/>
            <person name="Singer S."/>
            <person name="Hutchinson M.I."/>
            <person name="de Vries R.P."/>
            <person name="Natvig D.O."/>
            <person name="Powell A.J."/>
            <person name="Tsang A."/>
            <person name="Grigoriev I.V."/>
        </authorList>
    </citation>
    <scope>NUCLEOTIDE SEQUENCE [LARGE SCALE GENOMIC DNA]</scope>
    <source>
        <strain evidence="2 3">ATCC 24622</strain>
    </source>
</reference>
<sequence length="78" mass="8707">MQALVGLFGLFVRHRLALLVFKEDNWGEDSWAMTREDQSVIGPYLSHEGASRGDNGRLIGTPRIGVRTRGTVIVLRRG</sequence>
<dbReference type="Proteomes" id="UP001586593">
    <property type="component" value="Unassembled WGS sequence"/>
</dbReference>
<accession>A0ABR3V1P7</accession>
<organism evidence="2 3">
    <name type="scientific">Phialemonium thermophilum</name>
    <dbReference type="NCBI Taxonomy" id="223376"/>
    <lineage>
        <taxon>Eukaryota</taxon>
        <taxon>Fungi</taxon>
        <taxon>Dikarya</taxon>
        <taxon>Ascomycota</taxon>
        <taxon>Pezizomycotina</taxon>
        <taxon>Sordariomycetes</taxon>
        <taxon>Sordariomycetidae</taxon>
        <taxon>Cephalothecales</taxon>
        <taxon>Cephalothecaceae</taxon>
        <taxon>Phialemonium</taxon>
    </lineage>
</organism>
<evidence type="ECO:0000313" key="3">
    <source>
        <dbReference type="Proteomes" id="UP001586593"/>
    </source>
</evidence>
<proteinExistence type="predicted"/>
<feature type="signal peptide" evidence="1">
    <location>
        <begin position="1"/>
        <end position="17"/>
    </location>
</feature>
<evidence type="ECO:0000256" key="1">
    <source>
        <dbReference type="SAM" id="SignalP"/>
    </source>
</evidence>
<dbReference type="EMBL" id="JAZHXJ010003411">
    <property type="protein sequence ID" value="KAL1835188.1"/>
    <property type="molecule type" value="Genomic_DNA"/>
</dbReference>